<dbReference type="EMBL" id="JAANNP010000050">
    <property type="protein sequence ID" value="NHC15734.1"/>
    <property type="molecule type" value="Genomic_DNA"/>
</dbReference>
<evidence type="ECO:0000256" key="3">
    <source>
        <dbReference type="ARBA" id="ARBA00048132"/>
    </source>
</evidence>
<dbReference type="Pfam" id="PF07992">
    <property type="entry name" value="Pyr_redox_2"/>
    <property type="match status" value="1"/>
</dbReference>
<dbReference type="RefSeq" id="WP_166284226.1">
    <property type="nucleotide sequence ID" value="NZ_JAANNP010000050.1"/>
</dbReference>
<reference evidence="5 6" key="1">
    <citation type="submission" date="2020-03" db="EMBL/GenBank/DDBJ databases">
        <title>Two novel Motilibacter sp.</title>
        <authorList>
            <person name="Liu S."/>
        </authorList>
    </citation>
    <scope>NUCLEOTIDE SEQUENCE [LARGE SCALE GENOMIC DNA]</scope>
    <source>
        <strain evidence="5 6">E257</strain>
    </source>
</reference>
<keyword evidence="1" id="KW-0285">Flavoprotein</keyword>
<keyword evidence="6" id="KW-1185">Reference proteome</keyword>
<evidence type="ECO:0000256" key="1">
    <source>
        <dbReference type="ARBA" id="ARBA00022630"/>
    </source>
</evidence>
<dbReference type="PANTHER" id="PTHR48105">
    <property type="entry name" value="THIOREDOXIN REDUCTASE 1-RELATED-RELATED"/>
    <property type="match status" value="1"/>
</dbReference>
<dbReference type="InterPro" id="IPR023753">
    <property type="entry name" value="FAD/NAD-binding_dom"/>
</dbReference>
<dbReference type="PRINTS" id="PR00469">
    <property type="entry name" value="PNDRDTASEII"/>
</dbReference>
<dbReference type="Proteomes" id="UP000800981">
    <property type="component" value="Unassembled WGS sequence"/>
</dbReference>
<dbReference type="Gene3D" id="3.50.50.60">
    <property type="entry name" value="FAD/NAD(P)-binding domain"/>
    <property type="match status" value="2"/>
</dbReference>
<dbReference type="InterPro" id="IPR050097">
    <property type="entry name" value="Ferredoxin-NADP_redctase_2"/>
</dbReference>
<comment type="catalytic activity">
    <reaction evidence="3">
        <text>[thioredoxin]-dithiol + NADP(+) = [thioredoxin]-disulfide + NADPH + H(+)</text>
        <dbReference type="Rhea" id="RHEA:20345"/>
        <dbReference type="Rhea" id="RHEA-COMP:10698"/>
        <dbReference type="Rhea" id="RHEA-COMP:10700"/>
        <dbReference type="ChEBI" id="CHEBI:15378"/>
        <dbReference type="ChEBI" id="CHEBI:29950"/>
        <dbReference type="ChEBI" id="CHEBI:50058"/>
        <dbReference type="ChEBI" id="CHEBI:57783"/>
        <dbReference type="ChEBI" id="CHEBI:58349"/>
        <dbReference type="EC" id="1.8.1.9"/>
    </reaction>
</comment>
<dbReference type="PRINTS" id="PR00368">
    <property type="entry name" value="FADPNR"/>
</dbReference>
<accession>A0ABX0H1N5</accession>
<evidence type="ECO:0000313" key="6">
    <source>
        <dbReference type="Proteomes" id="UP000800981"/>
    </source>
</evidence>
<evidence type="ECO:0000259" key="4">
    <source>
        <dbReference type="Pfam" id="PF07992"/>
    </source>
</evidence>
<proteinExistence type="predicted"/>
<comment type="caution">
    <text evidence="5">The sequence shown here is derived from an EMBL/GenBank/DDBJ whole genome shotgun (WGS) entry which is preliminary data.</text>
</comment>
<evidence type="ECO:0000256" key="2">
    <source>
        <dbReference type="ARBA" id="ARBA00023002"/>
    </source>
</evidence>
<protein>
    <submittedName>
        <fullName evidence="5">NAD(P)/FAD-dependent oxidoreductase</fullName>
    </submittedName>
</protein>
<dbReference type="InterPro" id="IPR036188">
    <property type="entry name" value="FAD/NAD-bd_sf"/>
</dbReference>
<organism evidence="5 6">
    <name type="scientific">Motilibacter deserti</name>
    <dbReference type="NCBI Taxonomy" id="2714956"/>
    <lineage>
        <taxon>Bacteria</taxon>
        <taxon>Bacillati</taxon>
        <taxon>Actinomycetota</taxon>
        <taxon>Actinomycetes</taxon>
        <taxon>Motilibacterales</taxon>
        <taxon>Motilibacteraceae</taxon>
        <taxon>Motilibacter</taxon>
    </lineage>
</organism>
<feature type="domain" description="FAD/NAD(P)-binding" evidence="4">
    <location>
        <begin position="10"/>
        <end position="289"/>
    </location>
</feature>
<gene>
    <name evidence="5" type="ORF">G9H71_18280</name>
</gene>
<name>A0ABX0H1N5_9ACTN</name>
<sequence>MGQRSGADAYDVVVVGGSFAGLQAALTLGRACRRVLVLDDGAPRNATAVAVNNFLGQRRPRPADLLGTAREALAEYAVDLVSARALALEPSGRRWRAHCSDGSVHVARRLLLATGLAEELPPIPGLAALWGTLAVACPHCHGWEVRGEPVAQVGFRGSLDRSAQRAILVSRWSARTTLFTQGDAVDGARREQLHRAGVLVDDRPVERLERGEAGVDIVTADGARLPQRSVFIATRQRQQSALARSVGCSFSGDGPEYGAVMTDEAGRTDVAGVWAAGTMANPALLAVAAAGHAATVAVALHADLLAEDLASAPSASSPAQTSV</sequence>
<dbReference type="SUPFAM" id="SSF51905">
    <property type="entry name" value="FAD/NAD(P)-binding domain"/>
    <property type="match status" value="1"/>
</dbReference>
<evidence type="ECO:0000313" key="5">
    <source>
        <dbReference type="EMBL" id="NHC15734.1"/>
    </source>
</evidence>
<keyword evidence="2" id="KW-0560">Oxidoreductase</keyword>